<accession>A0A1A3BIR5</accession>
<evidence type="ECO:0008006" key="3">
    <source>
        <dbReference type="Google" id="ProtNLM"/>
    </source>
</evidence>
<evidence type="ECO:0000313" key="2">
    <source>
        <dbReference type="Proteomes" id="UP000093795"/>
    </source>
</evidence>
<gene>
    <name evidence="1" type="ORF">A9X01_05980</name>
</gene>
<sequence>MTVEVDDVRRLLDSAEADAVLVAIEGRVEVVTPAELDSPDYRGAFQIATRQDVLQRAGGAEPSDRELAERAEELDVAVRNLGG</sequence>
<evidence type="ECO:0000313" key="1">
    <source>
        <dbReference type="EMBL" id="OBI74228.1"/>
    </source>
</evidence>
<organism evidence="1 2">
    <name type="scientific">Mycobacterium asiaticum</name>
    <dbReference type="NCBI Taxonomy" id="1790"/>
    <lineage>
        <taxon>Bacteria</taxon>
        <taxon>Bacillati</taxon>
        <taxon>Actinomycetota</taxon>
        <taxon>Actinomycetes</taxon>
        <taxon>Mycobacteriales</taxon>
        <taxon>Mycobacteriaceae</taxon>
        <taxon>Mycobacterium</taxon>
    </lineage>
</organism>
<reference evidence="1 2" key="1">
    <citation type="submission" date="2016-06" db="EMBL/GenBank/DDBJ databases">
        <authorList>
            <person name="Kjaerup R.B."/>
            <person name="Dalgaard T.S."/>
            <person name="Juul-Madsen H.R."/>
        </authorList>
    </citation>
    <scope>NUCLEOTIDE SEQUENCE [LARGE SCALE GENOMIC DNA]</scope>
    <source>
        <strain evidence="1 2">1081914.2</strain>
    </source>
</reference>
<dbReference type="RefSeq" id="WP_065123441.1">
    <property type="nucleotide sequence ID" value="NZ_LZKQ01000309.1"/>
</dbReference>
<comment type="caution">
    <text evidence="1">The sequence shown here is derived from an EMBL/GenBank/DDBJ whole genome shotgun (WGS) entry which is preliminary data.</text>
</comment>
<dbReference type="EMBL" id="LZKQ01000309">
    <property type="protein sequence ID" value="OBI74228.1"/>
    <property type="molecule type" value="Genomic_DNA"/>
</dbReference>
<dbReference type="AlphaFoldDB" id="A0A1A3BIR5"/>
<name>A0A1A3BIR5_MYCAS</name>
<protein>
    <recommendedName>
        <fullName evidence="3">Pyridine nucleotide-disulfide oxidoreductase</fullName>
    </recommendedName>
</protein>
<dbReference type="Proteomes" id="UP000093795">
    <property type="component" value="Unassembled WGS sequence"/>
</dbReference>
<dbReference type="OrthoDB" id="3430612at2"/>
<proteinExistence type="predicted"/>
<dbReference type="eggNOG" id="ENOG502ZMQW">
    <property type="taxonomic scope" value="Bacteria"/>
</dbReference>